<evidence type="ECO:0000256" key="5">
    <source>
        <dbReference type="ARBA" id="ARBA00022771"/>
    </source>
</evidence>
<dbReference type="PANTHER" id="PTHR24104">
    <property type="entry name" value="E3 UBIQUITIN-PROTEIN LIGASE NHLRC1-RELATED"/>
    <property type="match status" value="1"/>
</dbReference>
<keyword evidence="11" id="KW-1185">Reference proteome</keyword>
<sequence length="414" mass="44165">MSLVPAPVCRGSLGPEGVLRDIHTNLLECKVCFEKFTGQQRERRPRNLPCGHVLCLECLTSLSHPLLQKLECPFCRRLCSVSETSDCLPLFDLSDLLLRGTPRPSVPHRVSGGLARVGGLEFEAPRLHSAFGGWGTLINPTGVAVFGSSGAVAVTHDSDRRVAVFSPQGRRLHKFGQRGRGPSEILHPLGVAVAPSGHVVVADGGDSAVKVFTSRGRSVVTVRDSFQMPWGVEVDGCGHILVTDAQAGTLSEVVVDFSCCLTVLNRVACTDLRCPRSVASCRVTGTVAVVEHIGGLAEGGTGWESSRISIFSNELSLLSQIDRFGQQLVSPVRLCVSAVTFDREGHVIVADVEQGVIWSLGKPQNPPVMTPLVSHGLVRPVGLLSTAQNVLIVLDGGDHSVKLYVASSDLQITK</sequence>
<dbReference type="AlphaFoldDB" id="A0A8T2NCQ1"/>
<dbReference type="InterPro" id="IPR013083">
    <property type="entry name" value="Znf_RING/FYVE/PHD"/>
</dbReference>
<dbReference type="GO" id="GO:0043161">
    <property type="term" value="P:proteasome-mediated ubiquitin-dependent protein catabolic process"/>
    <property type="evidence" value="ECO:0007669"/>
    <property type="project" value="TreeGrafter"/>
</dbReference>
<dbReference type="GO" id="GO:0000209">
    <property type="term" value="P:protein polyubiquitination"/>
    <property type="evidence" value="ECO:0007669"/>
    <property type="project" value="TreeGrafter"/>
</dbReference>
<gene>
    <name evidence="10" type="ORF">JZ751_028273</name>
</gene>
<protein>
    <recommendedName>
        <fullName evidence="2">RING-type E3 ubiquitin transferase</fullName>
        <ecNumber evidence="2">2.3.2.27</ecNumber>
    </recommendedName>
</protein>
<dbReference type="PANTHER" id="PTHR24104:SF47">
    <property type="entry name" value="E3 UBIQUITIN-PROTEIN LIGASE NHLRC1"/>
    <property type="match status" value="1"/>
</dbReference>
<proteinExistence type="predicted"/>
<evidence type="ECO:0000313" key="11">
    <source>
        <dbReference type="Proteomes" id="UP000824540"/>
    </source>
</evidence>
<dbReference type="EC" id="2.3.2.27" evidence="2"/>
<evidence type="ECO:0000313" key="10">
    <source>
        <dbReference type="EMBL" id="KAG9337774.1"/>
    </source>
</evidence>
<feature type="domain" description="RING-type" evidence="9">
    <location>
        <begin position="29"/>
        <end position="76"/>
    </location>
</feature>
<dbReference type="InterPro" id="IPR050952">
    <property type="entry name" value="TRIM-NHL_E3_ligases"/>
</dbReference>
<dbReference type="SUPFAM" id="SSF57850">
    <property type="entry name" value="RING/U-box"/>
    <property type="match status" value="1"/>
</dbReference>
<dbReference type="SMART" id="SM00184">
    <property type="entry name" value="RING"/>
    <property type="match status" value="1"/>
</dbReference>
<comment type="catalytic activity">
    <reaction evidence="1">
        <text>S-ubiquitinyl-[E2 ubiquitin-conjugating enzyme]-L-cysteine + [acceptor protein]-L-lysine = [E2 ubiquitin-conjugating enzyme]-L-cysteine + N(6)-ubiquitinyl-[acceptor protein]-L-lysine.</text>
        <dbReference type="EC" id="2.3.2.27"/>
    </reaction>
</comment>
<evidence type="ECO:0000256" key="3">
    <source>
        <dbReference type="ARBA" id="ARBA00022723"/>
    </source>
</evidence>
<name>A0A8T2NCQ1_9TELE</name>
<dbReference type="SUPFAM" id="SSF101898">
    <property type="entry name" value="NHL repeat"/>
    <property type="match status" value="1"/>
</dbReference>
<keyword evidence="5 7" id="KW-0863">Zinc-finger</keyword>
<comment type="caution">
    <text evidence="10">The sequence shown here is derived from an EMBL/GenBank/DDBJ whole genome shotgun (WGS) entry which is preliminary data.</text>
</comment>
<dbReference type="OrthoDB" id="6105938at2759"/>
<keyword evidence="4" id="KW-0677">Repeat</keyword>
<dbReference type="PROSITE" id="PS50089">
    <property type="entry name" value="ZF_RING_2"/>
    <property type="match status" value="1"/>
</dbReference>
<dbReference type="EMBL" id="JAFBMS010000081">
    <property type="protein sequence ID" value="KAG9337774.1"/>
    <property type="molecule type" value="Genomic_DNA"/>
</dbReference>
<accession>A0A8T2NCQ1</accession>
<dbReference type="CDD" id="cd16516">
    <property type="entry name" value="RING-HC_malin"/>
    <property type="match status" value="1"/>
</dbReference>
<dbReference type="GO" id="GO:0008270">
    <property type="term" value="F:zinc ion binding"/>
    <property type="evidence" value="ECO:0007669"/>
    <property type="project" value="UniProtKB-KW"/>
</dbReference>
<dbReference type="Pfam" id="PF14634">
    <property type="entry name" value="zf-RING_5"/>
    <property type="match status" value="1"/>
</dbReference>
<evidence type="ECO:0000256" key="8">
    <source>
        <dbReference type="PROSITE-ProRule" id="PRU00504"/>
    </source>
</evidence>
<dbReference type="InterPro" id="IPR001841">
    <property type="entry name" value="Znf_RING"/>
</dbReference>
<dbReference type="CDD" id="cd14961">
    <property type="entry name" value="NHL_TRIM32_like"/>
    <property type="match status" value="1"/>
</dbReference>
<keyword evidence="6" id="KW-0862">Zinc</keyword>
<dbReference type="Proteomes" id="UP000824540">
    <property type="component" value="Unassembled WGS sequence"/>
</dbReference>
<dbReference type="Pfam" id="PF01436">
    <property type="entry name" value="NHL"/>
    <property type="match status" value="1"/>
</dbReference>
<organism evidence="10 11">
    <name type="scientific">Albula glossodonta</name>
    <name type="common">roundjaw bonefish</name>
    <dbReference type="NCBI Taxonomy" id="121402"/>
    <lineage>
        <taxon>Eukaryota</taxon>
        <taxon>Metazoa</taxon>
        <taxon>Chordata</taxon>
        <taxon>Craniata</taxon>
        <taxon>Vertebrata</taxon>
        <taxon>Euteleostomi</taxon>
        <taxon>Actinopterygii</taxon>
        <taxon>Neopterygii</taxon>
        <taxon>Teleostei</taxon>
        <taxon>Albuliformes</taxon>
        <taxon>Albulidae</taxon>
        <taxon>Albula</taxon>
    </lineage>
</organism>
<dbReference type="PROSITE" id="PS00518">
    <property type="entry name" value="ZF_RING_1"/>
    <property type="match status" value="1"/>
</dbReference>
<reference evidence="10" key="1">
    <citation type="thesis" date="2021" institute="BYU ScholarsArchive" country="Provo, UT, USA">
        <title>Applications of and Algorithms for Genome Assembly and Genomic Analyses with an Emphasis on Marine Teleosts.</title>
        <authorList>
            <person name="Pickett B.D."/>
        </authorList>
    </citation>
    <scope>NUCLEOTIDE SEQUENCE</scope>
    <source>
        <strain evidence="10">HI-2016</strain>
    </source>
</reference>
<dbReference type="InterPro" id="IPR011042">
    <property type="entry name" value="6-blade_b-propeller_TolB-like"/>
</dbReference>
<dbReference type="Gene3D" id="3.30.40.10">
    <property type="entry name" value="Zinc/RING finger domain, C3HC4 (zinc finger)"/>
    <property type="match status" value="1"/>
</dbReference>
<evidence type="ECO:0000259" key="9">
    <source>
        <dbReference type="PROSITE" id="PS50089"/>
    </source>
</evidence>
<keyword evidence="3" id="KW-0479">Metal-binding</keyword>
<evidence type="ECO:0000256" key="1">
    <source>
        <dbReference type="ARBA" id="ARBA00000900"/>
    </source>
</evidence>
<dbReference type="Gene3D" id="2.120.10.30">
    <property type="entry name" value="TolB, C-terminal domain"/>
    <property type="match status" value="2"/>
</dbReference>
<dbReference type="PROSITE" id="PS51125">
    <property type="entry name" value="NHL"/>
    <property type="match status" value="1"/>
</dbReference>
<evidence type="ECO:0000256" key="4">
    <source>
        <dbReference type="ARBA" id="ARBA00022737"/>
    </source>
</evidence>
<evidence type="ECO:0000256" key="7">
    <source>
        <dbReference type="PROSITE-ProRule" id="PRU00175"/>
    </source>
</evidence>
<dbReference type="InterPro" id="IPR001258">
    <property type="entry name" value="NHL_repeat"/>
</dbReference>
<dbReference type="GO" id="GO:0061630">
    <property type="term" value="F:ubiquitin protein ligase activity"/>
    <property type="evidence" value="ECO:0007669"/>
    <property type="project" value="UniProtKB-EC"/>
</dbReference>
<evidence type="ECO:0000256" key="6">
    <source>
        <dbReference type="ARBA" id="ARBA00022833"/>
    </source>
</evidence>
<evidence type="ECO:0000256" key="2">
    <source>
        <dbReference type="ARBA" id="ARBA00012483"/>
    </source>
</evidence>
<dbReference type="InterPro" id="IPR017907">
    <property type="entry name" value="Znf_RING_CS"/>
</dbReference>
<feature type="repeat" description="NHL" evidence="8">
    <location>
        <begin position="172"/>
        <end position="215"/>
    </location>
</feature>